<proteinExistence type="predicted"/>
<evidence type="ECO:0000256" key="2">
    <source>
        <dbReference type="SAM" id="Phobius"/>
    </source>
</evidence>
<keyword evidence="2" id="KW-0812">Transmembrane</keyword>
<dbReference type="Proteomes" id="UP001180020">
    <property type="component" value="Unassembled WGS sequence"/>
</dbReference>
<evidence type="ECO:0000313" key="3">
    <source>
        <dbReference type="EMBL" id="KAK1308855.1"/>
    </source>
</evidence>
<keyword evidence="2" id="KW-1133">Transmembrane helix</keyword>
<feature type="compositionally biased region" description="Acidic residues" evidence="1">
    <location>
        <begin position="61"/>
        <end position="70"/>
    </location>
</feature>
<dbReference type="EMBL" id="JAUJYO010000009">
    <property type="protein sequence ID" value="KAK1308855.1"/>
    <property type="molecule type" value="Genomic_DNA"/>
</dbReference>
<evidence type="ECO:0000313" key="4">
    <source>
        <dbReference type="Proteomes" id="UP001180020"/>
    </source>
</evidence>
<accession>A0AAV9E5T7</accession>
<feature type="transmembrane region" description="Helical" evidence="2">
    <location>
        <begin position="218"/>
        <end position="243"/>
    </location>
</feature>
<protein>
    <submittedName>
        <fullName evidence="3">Uncharacterized protein</fullName>
    </submittedName>
</protein>
<reference evidence="3" key="1">
    <citation type="journal article" date="2023" name="Nat. Commun.">
        <title>Diploid and tetraploid genomes of Acorus and the evolution of monocots.</title>
        <authorList>
            <person name="Ma L."/>
            <person name="Liu K.W."/>
            <person name="Li Z."/>
            <person name="Hsiao Y.Y."/>
            <person name="Qi Y."/>
            <person name="Fu T."/>
            <person name="Tang G.D."/>
            <person name="Zhang D."/>
            <person name="Sun W.H."/>
            <person name="Liu D.K."/>
            <person name="Li Y."/>
            <person name="Chen G.Z."/>
            <person name="Liu X.D."/>
            <person name="Liao X.Y."/>
            <person name="Jiang Y.T."/>
            <person name="Yu X."/>
            <person name="Hao Y."/>
            <person name="Huang J."/>
            <person name="Zhao X.W."/>
            <person name="Ke S."/>
            <person name="Chen Y.Y."/>
            <person name="Wu W.L."/>
            <person name="Hsu J.L."/>
            <person name="Lin Y.F."/>
            <person name="Huang M.D."/>
            <person name="Li C.Y."/>
            <person name="Huang L."/>
            <person name="Wang Z.W."/>
            <person name="Zhao X."/>
            <person name="Zhong W.Y."/>
            <person name="Peng D.H."/>
            <person name="Ahmad S."/>
            <person name="Lan S."/>
            <person name="Zhang J.S."/>
            <person name="Tsai W.C."/>
            <person name="Van de Peer Y."/>
            <person name="Liu Z.J."/>
        </authorList>
    </citation>
    <scope>NUCLEOTIDE SEQUENCE</scope>
    <source>
        <strain evidence="3">CP</strain>
    </source>
</reference>
<evidence type="ECO:0000256" key="1">
    <source>
        <dbReference type="SAM" id="MobiDB-lite"/>
    </source>
</evidence>
<name>A0AAV9E5T7_ACOCL</name>
<keyword evidence="2" id="KW-0472">Membrane</keyword>
<feature type="region of interest" description="Disordered" evidence="1">
    <location>
        <begin position="1"/>
        <end position="93"/>
    </location>
</feature>
<gene>
    <name evidence="3" type="ORF">QJS10_CPA09g01498</name>
</gene>
<comment type="caution">
    <text evidence="3">The sequence shown here is derived from an EMBL/GenBank/DDBJ whole genome shotgun (WGS) entry which is preliminary data.</text>
</comment>
<organism evidence="3 4">
    <name type="scientific">Acorus calamus</name>
    <name type="common">Sweet flag</name>
    <dbReference type="NCBI Taxonomy" id="4465"/>
    <lineage>
        <taxon>Eukaryota</taxon>
        <taxon>Viridiplantae</taxon>
        <taxon>Streptophyta</taxon>
        <taxon>Embryophyta</taxon>
        <taxon>Tracheophyta</taxon>
        <taxon>Spermatophyta</taxon>
        <taxon>Magnoliopsida</taxon>
        <taxon>Liliopsida</taxon>
        <taxon>Acoraceae</taxon>
        <taxon>Acorus</taxon>
    </lineage>
</organism>
<feature type="transmembrane region" description="Helical" evidence="2">
    <location>
        <begin position="167"/>
        <end position="184"/>
    </location>
</feature>
<feature type="compositionally biased region" description="Low complexity" evidence="1">
    <location>
        <begin position="8"/>
        <end position="31"/>
    </location>
</feature>
<sequence length="259" mass="28627">MSGPYLGSVSRPSNRRPPAASSSGGVSGSSSNPGEALRRSSRRPKFAVRSSVPYDRPIVIAEDEDSDEETFPGGGYSRTPPPTSSSVQRNRVEERDRAVSALHWLAPQDFRRRCGNSAVRSEAREASWRRGRDIRFVCFYDSDEKPRISSTENKELTKSRRAMKPRSFVTAAVLGVVYGITNSFRPFPMTFSVMVYACKLSITQGSKWKEPFDLRRGWLLWAGIGLSGAVLAIALAGVALAIFNGEKPEERVVKIPKQL</sequence>
<reference evidence="3" key="2">
    <citation type="submission" date="2023-06" db="EMBL/GenBank/DDBJ databases">
        <authorList>
            <person name="Ma L."/>
            <person name="Liu K.-W."/>
            <person name="Li Z."/>
            <person name="Hsiao Y.-Y."/>
            <person name="Qi Y."/>
            <person name="Fu T."/>
            <person name="Tang G."/>
            <person name="Zhang D."/>
            <person name="Sun W.-H."/>
            <person name="Liu D.-K."/>
            <person name="Li Y."/>
            <person name="Chen G.-Z."/>
            <person name="Liu X.-D."/>
            <person name="Liao X.-Y."/>
            <person name="Jiang Y.-T."/>
            <person name="Yu X."/>
            <person name="Hao Y."/>
            <person name="Huang J."/>
            <person name="Zhao X.-W."/>
            <person name="Ke S."/>
            <person name="Chen Y.-Y."/>
            <person name="Wu W.-L."/>
            <person name="Hsu J.-L."/>
            <person name="Lin Y.-F."/>
            <person name="Huang M.-D."/>
            <person name="Li C.-Y."/>
            <person name="Huang L."/>
            <person name="Wang Z.-W."/>
            <person name="Zhao X."/>
            <person name="Zhong W.-Y."/>
            <person name="Peng D.-H."/>
            <person name="Ahmad S."/>
            <person name="Lan S."/>
            <person name="Zhang J.-S."/>
            <person name="Tsai W.-C."/>
            <person name="Van De Peer Y."/>
            <person name="Liu Z.-J."/>
        </authorList>
    </citation>
    <scope>NUCLEOTIDE SEQUENCE</scope>
    <source>
        <strain evidence="3">CP</strain>
        <tissue evidence="3">Leaves</tissue>
    </source>
</reference>
<keyword evidence="4" id="KW-1185">Reference proteome</keyword>
<dbReference type="AlphaFoldDB" id="A0AAV9E5T7"/>